<dbReference type="RefSeq" id="WP_309656501.1">
    <property type="nucleotide sequence ID" value="NZ_JARWAN010000018.1"/>
</dbReference>
<keyword evidence="2" id="KW-0732">Signal</keyword>
<reference evidence="3 4" key="1">
    <citation type="submission" date="2023-04" db="EMBL/GenBank/DDBJ databases">
        <title>A long-awaited taxogenomic arrangement of the family Halomonadaceae.</title>
        <authorList>
            <person name="De La Haba R."/>
            <person name="Chuvochina M."/>
            <person name="Wittouck S."/>
            <person name="Arahal D.R."/>
            <person name="Sanchez-Porro C."/>
            <person name="Hugenholtz P."/>
            <person name="Ventosa A."/>
        </authorList>
    </citation>
    <scope>NUCLEOTIDE SEQUENCE [LARGE SCALE GENOMIC DNA]</scope>
    <source>
        <strain evidence="3 4">DSM 21020</strain>
    </source>
</reference>
<dbReference type="Gene3D" id="2.60.120.380">
    <property type="match status" value="1"/>
</dbReference>
<feature type="compositionally biased region" description="Polar residues" evidence="1">
    <location>
        <begin position="206"/>
        <end position="216"/>
    </location>
</feature>
<dbReference type="Proteomes" id="UP001254564">
    <property type="component" value="Unassembled WGS sequence"/>
</dbReference>
<feature type="signal peptide" evidence="2">
    <location>
        <begin position="1"/>
        <end position="23"/>
    </location>
</feature>
<dbReference type="EMBL" id="JARWAN010000018">
    <property type="protein sequence ID" value="MDR5899619.1"/>
    <property type="molecule type" value="Genomic_DNA"/>
</dbReference>
<sequence length="353" mass="38293">MKTPLFAVSLLALSMTLVGVSHASEMRDRFREEGGGLDLTGFFNAETDARSRSFRFGGVNEHDFNVTRSGIYRFDSRTTAGYSDDYRIAAVLEDDKGNVITRTEALGQNGGLAMRQRLEPGNYMLRVEAQRFGTRGKAGDGYSVLINAVDEQGQVVDDGVEDGRGIVFSGKTRESDDSVFVRSENAVVSLGSSQRVSRGQNDESADNTSVVASGSAETEPADPTGVEEQTSSSQRDRSATDTSESPAFKTLVTDVKIRASGEVLTFDMAESSNVVITTSTYPTGYEDTYRIELDVLNAQGRVVAEGAGEGFDGNVDLRTELEPGRYTIRVNGQKFGNAREGVNNYELKVQQLD</sequence>
<gene>
    <name evidence="3" type="ORF">QC823_11545</name>
</gene>
<evidence type="ECO:0000256" key="2">
    <source>
        <dbReference type="SAM" id="SignalP"/>
    </source>
</evidence>
<proteinExistence type="predicted"/>
<evidence type="ECO:0000313" key="3">
    <source>
        <dbReference type="EMBL" id="MDR5899619.1"/>
    </source>
</evidence>
<name>A0ABU1H5X1_9GAMM</name>
<accession>A0ABU1H5X1</accession>
<feature type="region of interest" description="Disordered" evidence="1">
    <location>
        <begin position="191"/>
        <end position="246"/>
    </location>
</feature>
<feature type="chain" id="PRO_5047257868" evidence="2">
    <location>
        <begin position="24"/>
        <end position="353"/>
    </location>
</feature>
<organism evidence="3 4">
    <name type="scientific">Vreelandella vilamensis</name>
    <dbReference type="NCBI Taxonomy" id="531309"/>
    <lineage>
        <taxon>Bacteria</taxon>
        <taxon>Pseudomonadati</taxon>
        <taxon>Pseudomonadota</taxon>
        <taxon>Gammaproteobacteria</taxon>
        <taxon>Oceanospirillales</taxon>
        <taxon>Halomonadaceae</taxon>
        <taxon>Vreelandella</taxon>
    </lineage>
</organism>
<evidence type="ECO:0000313" key="4">
    <source>
        <dbReference type="Proteomes" id="UP001254564"/>
    </source>
</evidence>
<keyword evidence="4" id="KW-1185">Reference proteome</keyword>
<protein>
    <submittedName>
        <fullName evidence="3">Uncharacterized protein</fullName>
    </submittedName>
</protein>
<evidence type="ECO:0000256" key="1">
    <source>
        <dbReference type="SAM" id="MobiDB-lite"/>
    </source>
</evidence>
<comment type="caution">
    <text evidence="3">The sequence shown here is derived from an EMBL/GenBank/DDBJ whole genome shotgun (WGS) entry which is preliminary data.</text>
</comment>